<comment type="caution">
    <text evidence="2">The sequence shown here is derived from an EMBL/GenBank/DDBJ whole genome shotgun (WGS) entry which is preliminary data.</text>
</comment>
<sequence length="122" mass="13719">MGSGAIPGYQDPCDSIQKARKDKKEQATERQLSLIAYLIVQLPNECPELTLVAVRSIQEEMPAKKNDIRSAHLIAETPPWKVGTRCPAQSGLRRRPGTEGEQDNEHYSIVHSWRRLLVVCNV</sequence>
<dbReference type="Proteomes" id="UP000242791">
    <property type="component" value="Unassembled WGS sequence"/>
</dbReference>
<name>A0A1J9RJU4_9EURO</name>
<dbReference type="VEuPathDB" id="FungiDB:ACJ73_00728"/>
<dbReference type="AlphaFoldDB" id="A0A1J9RJU4"/>
<organism evidence="2 3">
    <name type="scientific">Blastomyces percursus</name>
    <dbReference type="NCBI Taxonomy" id="1658174"/>
    <lineage>
        <taxon>Eukaryota</taxon>
        <taxon>Fungi</taxon>
        <taxon>Dikarya</taxon>
        <taxon>Ascomycota</taxon>
        <taxon>Pezizomycotina</taxon>
        <taxon>Eurotiomycetes</taxon>
        <taxon>Eurotiomycetidae</taxon>
        <taxon>Onygenales</taxon>
        <taxon>Ajellomycetaceae</taxon>
        <taxon>Blastomyces</taxon>
    </lineage>
</organism>
<gene>
    <name evidence="2" type="ORF">ACJ73_00728</name>
</gene>
<accession>A0A1J9RJU4</accession>
<feature type="region of interest" description="Disordered" evidence="1">
    <location>
        <begin position="1"/>
        <end position="25"/>
    </location>
</feature>
<protein>
    <submittedName>
        <fullName evidence="2">Uncharacterized protein</fullName>
    </submittedName>
</protein>
<dbReference type="EMBL" id="LGTZ01000055">
    <property type="protein sequence ID" value="OJD27869.1"/>
    <property type="molecule type" value="Genomic_DNA"/>
</dbReference>
<evidence type="ECO:0000313" key="3">
    <source>
        <dbReference type="Proteomes" id="UP000242791"/>
    </source>
</evidence>
<proteinExistence type="predicted"/>
<keyword evidence="3" id="KW-1185">Reference proteome</keyword>
<feature type="region of interest" description="Disordered" evidence="1">
    <location>
        <begin position="85"/>
        <end position="104"/>
    </location>
</feature>
<evidence type="ECO:0000256" key="1">
    <source>
        <dbReference type="SAM" id="MobiDB-lite"/>
    </source>
</evidence>
<reference evidence="2 3" key="1">
    <citation type="submission" date="2015-08" db="EMBL/GenBank/DDBJ databases">
        <title>Emmonsia species relationships and genome sequence.</title>
        <authorList>
            <person name="Cuomo C.A."/>
            <person name="Schwartz I.S."/>
            <person name="Kenyon C."/>
            <person name="De Hoog G.S."/>
            <person name="Govender N.P."/>
            <person name="Botha A."/>
            <person name="Moreno L."/>
            <person name="De Vries M."/>
            <person name="Munoz J.F."/>
            <person name="Stielow J.B."/>
        </authorList>
    </citation>
    <scope>NUCLEOTIDE SEQUENCE [LARGE SCALE GENOMIC DNA]</scope>
    <source>
        <strain evidence="2 3">EI222</strain>
    </source>
</reference>
<evidence type="ECO:0000313" key="2">
    <source>
        <dbReference type="EMBL" id="OJD27869.1"/>
    </source>
</evidence>